<dbReference type="RefSeq" id="XP_016757497.1">
    <property type="nucleotide sequence ID" value="XM_016906809.1"/>
</dbReference>
<keyword evidence="3" id="KW-1185">Reference proteome</keyword>
<dbReference type="EMBL" id="KB456269">
    <property type="protein sequence ID" value="EMF09376.1"/>
    <property type="molecule type" value="Genomic_DNA"/>
</dbReference>
<proteinExistence type="predicted"/>
<dbReference type="Proteomes" id="UP000016931">
    <property type="component" value="Unassembled WGS sequence"/>
</dbReference>
<feature type="region of interest" description="Disordered" evidence="1">
    <location>
        <begin position="14"/>
        <end position="39"/>
    </location>
</feature>
<dbReference type="OrthoDB" id="3636058at2759"/>
<evidence type="ECO:0000256" key="1">
    <source>
        <dbReference type="SAM" id="MobiDB-lite"/>
    </source>
</evidence>
<dbReference type="HOGENOM" id="CLU_1349643_0_0_1"/>
<evidence type="ECO:0000313" key="2">
    <source>
        <dbReference type="EMBL" id="EMF09376.1"/>
    </source>
</evidence>
<reference evidence="2 3" key="1">
    <citation type="journal article" date="2012" name="PLoS Pathog.">
        <title>Diverse lifestyles and strategies of plant pathogenesis encoded in the genomes of eighteen Dothideomycetes fungi.</title>
        <authorList>
            <person name="Ohm R.A."/>
            <person name="Feau N."/>
            <person name="Henrissat B."/>
            <person name="Schoch C.L."/>
            <person name="Horwitz B.A."/>
            <person name="Barry K.W."/>
            <person name="Condon B.J."/>
            <person name="Copeland A.C."/>
            <person name="Dhillon B."/>
            <person name="Glaser F."/>
            <person name="Hesse C.N."/>
            <person name="Kosti I."/>
            <person name="LaButti K."/>
            <person name="Lindquist E.A."/>
            <person name="Lucas S."/>
            <person name="Salamov A.A."/>
            <person name="Bradshaw R.E."/>
            <person name="Ciuffetti L."/>
            <person name="Hamelin R.C."/>
            <person name="Kema G.H.J."/>
            <person name="Lawrence C."/>
            <person name="Scott J.A."/>
            <person name="Spatafora J.W."/>
            <person name="Turgeon B.G."/>
            <person name="de Wit P.J.G.M."/>
            <person name="Zhong S."/>
            <person name="Goodwin S.B."/>
            <person name="Grigoriev I.V."/>
        </authorList>
    </citation>
    <scope>NUCLEOTIDE SEQUENCE [LARGE SCALE GENOMIC DNA]</scope>
    <source>
        <strain evidence="2 3">SO2202</strain>
    </source>
</reference>
<gene>
    <name evidence="2" type="ORF">SEPMUDRAFT_151418</name>
</gene>
<accession>N1QDE6</accession>
<sequence>MRLFTHFKTLSEAVHRRPSQNNKSRSRKNQDQPLSNITHQEFTILTPSNGNIARRRSTKSATTTTTIHEEKCPLVQADYVDLTPDACPPTSAFTFTMKAPNQHNPYFPLPDAPQEKRKRKRELDSIDGLVKRVKSVKVTVNTKMLIDLFDERENDLRRYQLRNPALESQPLQSDLGVATSAEAMQRYNAVMQSRKASLAFGTF</sequence>
<name>N1QDE6_SPHMS</name>
<dbReference type="GeneID" id="27903946"/>
<evidence type="ECO:0000313" key="3">
    <source>
        <dbReference type="Proteomes" id="UP000016931"/>
    </source>
</evidence>
<protein>
    <submittedName>
        <fullName evidence="2">Uncharacterized protein</fullName>
    </submittedName>
</protein>
<dbReference type="AlphaFoldDB" id="N1QDE6"/>
<organism evidence="2 3">
    <name type="scientific">Sphaerulina musiva (strain SO2202)</name>
    <name type="common">Poplar stem canker fungus</name>
    <name type="synonym">Septoria musiva</name>
    <dbReference type="NCBI Taxonomy" id="692275"/>
    <lineage>
        <taxon>Eukaryota</taxon>
        <taxon>Fungi</taxon>
        <taxon>Dikarya</taxon>
        <taxon>Ascomycota</taxon>
        <taxon>Pezizomycotina</taxon>
        <taxon>Dothideomycetes</taxon>
        <taxon>Dothideomycetidae</taxon>
        <taxon>Mycosphaerellales</taxon>
        <taxon>Mycosphaerellaceae</taxon>
        <taxon>Sphaerulina</taxon>
    </lineage>
</organism>